<sequence>MLSHAMVAVYDTVAARSLSGVKFFVLVPVLRLSKGLIDCVNIDLAYHNIEGLFDMLITNITLILRSNPTFLG</sequence>
<dbReference type="EMBL" id="JARK01001434">
    <property type="protein sequence ID" value="EYC02784.1"/>
    <property type="molecule type" value="Genomic_DNA"/>
</dbReference>
<keyword evidence="2" id="KW-1185">Reference proteome</keyword>
<gene>
    <name evidence="1" type="primary">Acey_s0098.g3119</name>
    <name evidence="1" type="ORF">Y032_0098g3119</name>
</gene>
<proteinExistence type="predicted"/>
<organism evidence="1 2">
    <name type="scientific">Ancylostoma ceylanicum</name>
    <dbReference type="NCBI Taxonomy" id="53326"/>
    <lineage>
        <taxon>Eukaryota</taxon>
        <taxon>Metazoa</taxon>
        <taxon>Ecdysozoa</taxon>
        <taxon>Nematoda</taxon>
        <taxon>Chromadorea</taxon>
        <taxon>Rhabditida</taxon>
        <taxon>Rhabditina</taxon>
        <taxon>Rhabditomorpha</taxon>
        <taxon>Strongyloidea</taxon>
        <taxon>Ancylostomatidae</taxon>
        <taxon>Ancylostomatinae</taxon>
        <taxon>Ancylostoma</taxon>
    </lineage>
</organism>
<name>A0A016TII6_9BILA</name>
<evidence type="ECO:0000313" key="1">
    <source>
        <dbReference type="EMBL" id="EYC02784.1"/>
    </source>
</evidence>
<reference evidence="2" key="1">
    <citation type="journal article" date="2015" name="Nat. Genet.">
        <title>The genome and transcriptome of the zoonotic hookworm Ancylostoma ceylanicum identify infection-specific gene families.</title>
        <authorList>
            <person name="Schwarz E.M."/>
            <person name="Hu Y."/>
            <person name="Antoshechkin I."/>
            <person name="Miller M.M."/>
            <person name="Sternberg P.W."/>
            <person name="Aroian R.V."/>
        </authorList>
    </citation>
    <scope>NUCLEOTIDE SEQUENCE</scope>
    <source>
        <strain evidence="2">HY135</strain>
    </source>
</reference>
<accession>A0A016TII6</accession>
<evidence type="ECO:0000313" key="2">
    <source>
        <dbReference type="Proteomes" id="UP000024635"/>
    </source>
</evidence>
<protein>
    <submittedName>
        <fullName evidence="1">Uncharacterized protein</fullName>
    </submittedName>
</protein>
<dbReference type="Proteomes" id="UP000024635">
    <property type="component" value="Unassembled WGS sequence"/>
</dbReference>
<dbReference type="AlphaFoldDB" id="A0A016TII6"/>
<comment type="caution">
    <text evidence="1">The sequence shown here is derived from an EMBL/GenBank/DDBJ whole genome shotgun (WGS) entry which is preliminary data.</text>
</comment>